<evidence type="ECO:0000256" key="7">
    <source>
        <dbReference type="ARBA" id="ARBA00023125"/>
    </source>
</evidence>
<dbReference type="eggNOG" id="ENOG502QVZV">
    <property type="taxonomic scope" value="Eukaryota"/>
</dbReference>
<dbReference type="AlphaFoldDB" id="M7ZLX5"/>
<dbReference type="PROSITE" id="PS50030">
    <property type="entry name" value="UBA"/>
    <property type="match status" value="1"/>
</dbReference>
<feature type="region of interest" description="Disordered" evidence="9">
    <location>
        <begin position="257"/>
        <end position="293"/>
    </location>
</feature>
<dbReference type="InterPro" id="IPR050390">
    <property type="entry name" value="C5-Methyltransferase"/>
</dbReference>
<organism evidence="11">
    <name type="scientific">Triticum urartu</name>
    <name type="common">Red wild einkorn</name>
    <name type="synonym">Crithodium urartu</name>
    <dbReference type="NCBI Taxonomy" id="4572"/>
    <lineage>
        <taxon>Eukaryota</taxon>
        <taxon>Viridiplantae</taxon>
        <taxon>Streptophyta</taxon>
        <taxon>Embryophyta</taxon>
        <taxon>Tracheophyta</taxon>
        <taxon>Spermatophyta</taxon>
        <taxon>Magnoliopsida</taxon>
        <taxon>Liliopsida</taxon>
        <taxon>Poales</taxon>
        <taxon>Poaceae</taxon>
        <taxon>BOP clade</taxon>
        <taxon>Pooideae</taxon>
        <taxon>Triticodae</taxon>
        <taxon>Triticeae</taxon>
        <taxon>Triticinae</taxon>
        <taxon>Triticum</taxon>
    </lineage>
</organism>
<evidence type="ECO:0000256" key="5">
    <source>
        <dbReference type="ARBA" id="ARBA00022691"/>
    </source>
</evidence>
<evidence type="ECO:0000256" key="8">
    <source>
        <dbReference type="ARBA" id="ARBA00023242"/>
    </source>
</evidence>
<comment type="subcellular location">
    <subcellularLocation>
        <location evidence="1">Nucleus</location>
    </subcellularLocation>
</comment>
<dbReference type="GO" id="GO:0003677">
    <property type="term" value="F:DNA binding"/>
    <property type="evidence" value="ECO:0007669"/>
    <property type="project" value="UniProtKB-KW"/>
</dbReference>
<dbReference type="EC" id="2.1.1.37" evidence="2"/>
<dbReference type="Gene3D" id="3.40.50.150">
    <property type="entry name" value="Vaccinia Virus protein VP39"/>
    <property type="match status" value="1"/>
</dbReference>
<proteinExistence type="predicted"/>
<dbReference type="PROSITE" id="PS51680">
    <property type="entry name" value="SAM_MT_DRM"/>
    <property type="match status" value="1"/>
</dbReference>
<name>M7ZLX5_TRIUA</name>
<dbReference type="InterPro" id="IPR015940">
    <property type="entry name" value="UBA"/>
</dbReference>
<protein>
    <recommendedName>
        <fullName evidence="2">DNA (cytosine-5-)-methyltransferase</fullName>
        <ecNumber evidence="2">2.1.1.37</ecNumber>
    </recommendedName>
</protein>
<dbReference type="PANTHER" id="PTHR23068">
    <property type="entry name" value="DNA CYTOSINE-5- -METHYLTRANSFERASE 3-RELATED"/>
    <property type="match status" value="1"/>
</dbReference>
<dbReference type="EMBL" id="KD106897">
    <property type="protein sequence ID" value="EMS60641.1"/>
    <property type="molecule type" value="Genomic_DNA"/>
</dbReference>
<evidence type="ECO:0000256" key="6">
    <source>
        <dbReference type="ARBA" id="ARBA00022737"/>
    </source>
</evidence>
<evidence type="ECO:0000256" key="9">
    <source>
        <dbReference type="SAM" id="MobiDB-lite"/>
    </source>
</evidence>
<keyword evidence="7" id="KW-0238">DNA-binding</keyword>
<feature type="region of interest" description="Disordered" evidence="9">
    <location>
        <begin position="154"/>
        <end position="176"/>
    </location>
</feature>
<dbReference type="SUPFAM" id="SSF53335">
    <property type="entry name" value="S-adenosyl-L-methionine-dependent methyltransferases"/>
    <property type="match status" value="2"/>
</dbReference>
<feature type="region of interest" description="Disordered" evidence="9">
    <location>
        <begin position="47"/>
        <end position="71"/>
    </location>
</feature>
<keyword evidence="3 11" id="KW-0489">Methyltransferase</keyword>
<dbReference type="STRING" id="4572.M7ZLX5"/>
<evidence type="ECO:0000256" key="3">
    <source>
        <dbReference type="ARBA" id="ARBA00022603"/>
    </source>
</evidence>
<accession>M7ZLX5</accession>
<evidence type="ECO:0000256" key="4">
    <source>
        <dbReference type="ARBA" id="ARBA00022679"/>
    </source>
</evidence>
<keyword evidence="6" id="KW-0677">Repeat</keyword>
<dbReference type="Gene3D" id="1.10.8.10">
    <property type="entry name" value="DNA helicase RuvA subunit, C-terminal domain"/>
    <property type="match status" value="1"/>
</dbReference>
<dbReference type="OMA" id="NIALGPP"/>
<keyword evidence="10" id="KW-1133">Transmembrane helix</keyword>
<feature type="transmembrane region" description="Helical" evidence="10">
    <location>
        <begin position="12"/>
        <end position="36"/>
    </location>
</feature>
<dbReference type="InterPro" id="IPR030380">
    <property type="entry name" value="SAM_MeTfrase_DRM"/>
</dbReference>
<gene>
    <name evidence="11" type="ORF">TRIUR3_23060</name>
</gene>
<dbReference type="GO" id="GO:0032259">
    <property type="term" value="P:methylation"/>
    <property type="evidence" value="ECO:0007669"/>
    <property type="project" value="UniProtKB-KW"/>
</dbReference>
<dbReference type="GO" id="GO:0005634">
    <property type="term" value="C:nucleus"/>
    <property type="evidence" value="ECO:0007669"/>
    <property type="project" value="UniProtKB-SubCell"/>
</dbReference>
<evidence type="ECO:0000256" key="10">
    <source>
        <dbReference type="SAM" id="Phobius"/>
    </source>
</evidence>
<dbReference type="InterPro" id="IPR001525">
    <property type="entry name" value="C5_MeTfrase"/>
</dbReference>
<keyword evidence="8" id="KW-0539">Nucleus</keyword>
<keyword evidence="5" id="KW-0949">S-adenosyl-L-methionine</keyword>
<dbReference type="InterPro" id="IPR009060">
    <property type="entry name" value="UBA-like_sf"/>
</dbReference>
<evidence type="ECO:0000256" key="2">
    <source>
        <dbReference type="ARBA" id="ARBA00011975"/>
    </source>
</evidence>
<sequence>MASNENADSVMRIFTVALYFISYAIHVDMLALPVGWTSDSDDSDKFEWDNDGVADSSSAPAMRNFDSPGPSTLGSNEWINGEVLPTSLIERYVVMGFPKEMVMKSIKEIGHSDADALLELLLTYKALDDDDAGGNNHSTSGCILPVVEDDDDLDFENWDGDDDAGGRESSSDDSGYEDFLREMSERDEKIKSLVNMGFSEDEANEAIIRCGVDADICVLVDSVSASRVAEDCHSRNLSDHQVTDRCFNSFGGRKKARLMEESRKKRKRYGGGGQGNRPSLDGSDEDSMPLPNPMVGFNLPGYSGPSVTRMLSKLDTGPPFFYYENVARAPKAARKRGYIHNLPIENRSPLLPLPPKTIFEAFPHYKKWWPSWDTRTHLNCLQTCVASAKLTDRIQRALVSSSNPPTKSVQKYVMDECKKWNLVWVGKNKVAPLEPDEMEYILGFPRDHTRGVGKTQRYKSLGNSFQVDTVAYHLSVLRRMFPNGVRVLSLFTGIGGGEVALHKLGIHMRVVVSVEIGEASKKIFKSWWDQTQTGTLIEIDDVKSLTNDRVASFISQFGGFDLVIGGSPCNNLAGSNRHYRDGLEGKHSALFYDYVRILNFVKSAMGGPPKLLFASALNVEEGLNLRTLSLSVHPRLMSQIMILRSSYVFQGKGRIPGGSEVNFLVPSVVVCIIWIICTGKMLLSVLHQMWASKFCLAAERCLEFHYSAVDDFKLFKESMAYKDMWASKFHPMVERCLESHLVGRQPCPRGQPADVDL</sequence>
<keyword evidence="10" id="KW-0812">Transmembrane</keyword>
<dbReference type="SUPFAM" id="SSF46934">
    <property type="entry name" value="UBA-like"/>
    <property type="match status" value="1"/>
</dbReference>
<feature type="transmembrane region" description="Helical" evidence="10">
    <location>
        <begin position="663"/>
        <end position="683"/>
    </location>
</feature>
<dbReference type="GO" id="GO:0003886">
    <property type="term" value="F:DNA (cytosine-5-)-methyltransferase activity"/>
    <property type="evidence" value="ECO:0007669"/>
    <property type="project" value="UniProtKB-EC"/>
</dbReference>
<feature type="compositionally biased region" description="Acidic residues" evidence="9">
    <location>
        <begin position="154"/>
        <end position="163"/>
    </location>
</feature>
<reference evidence="11" key="1">
    <citation type="journal article" date="2013" name="Nature">
        <title>Draft genome of the wheat A-genome progenitor Triticum urartu.</title>
        <authorList>
            <person name="Ling H.Q."/>
            <person name="Zhao S."/>
            <person name="Liu D."/>
            <person name="Wang J."/>
            <person name="Sun H."/>
            <person name="Zhang C."/>
            <person name="Fan H."/>
            <person name="Li D."/>
            <person name="Dong L."/>
            <person name="Tao Y."/>
            <person name="Gao C."/>
            <person name="Wu H."/>
            <person name="Li Y."/>
            <person name="Cui Y."/>
            <person name="Guo X."/>
            <person name="Zheng S."/>
            <person name="Wang B."/>
            <person name="Yu K."/>
            <person name="Liang Q."/>
            <person name="Yang W."/>
            <person name="Lou X."/>
            <person name="Chen J."/>
            <person name="Feng M."/>
            <person name="Jian J."/>
            <person name="Zhang X."/>
            <person name="Luo G."/>
            <person name="Jiang Y."/>
            <person name="Liu J."/>
            <person name="Wang Z."/>
            <person name="Sha Y."/>
            <person name="Zhang B."/>
            <person name="Wu H."/>
            <person name="Tang D."/>
            <person name="Shen Q."/>
            <person name="Xue P."/>
            <person name="Zou S."/>
            <person name="Wang X."/>
            <person name="Liu X."/>
            <person name="Wang F."/>
            <person name="Yang Y."/>
            <person name="An X."/>
            <person name="Dong Z."/>
            <person name="Zhang K."/>
            <person name="Zhang X."/>
            <person name="Luo M.C."/>
            <person name="Dvorak J."/>
            <person name="Tong Y."/>
            <person name="Wang J."/>
            <person name="Yang H."/>
            <person name="Li Z."/>
            <person name="Wang D."/>
            <person name="Zhang A."/>
            <person name="Wang J."/>
        </authorList>
    </citation>
    <scope>NUCLEOTIDE SEQUENCE</scope>
</reference>
<evidence type="ECO:0000256" key="1">
    <source>
        <dbReference type="ARBA" id="ARBA00004123"/>
    </source>
</evidence>
<keyword evidence="4 11" id="KW-0808">Transferase</keyword>
<dbReference type="Pfam" id="PF00145">
    <property type="entry name" value="DNA_methylase"/>
    <property type="match status" value="1"/>
</dbReference>
<evidence type="ECO:0000313" key="11">
    <source>
        <dbReference type="EMBL" id="EMS60641.1"/>
    </source>
</evidence>
<keyword evidence="10" id="KW-0472">Membrane</keyword>
<dbReference type="PANTHER" id="PTHR23068:SF47">
    <property type="entry name" value="SAM-DEPENDENT MTASE DRM-TYPE DOMAIN-CONTAINING PROTEIN"/>
    <property type="match status" value="1"/>
</dbReference>
<dbReference type="InterPro" id="IPR029063">
    <property type="entry name" value="SAM-dependent_MTases_sf"/>
</dbReference>